<sequence length="320" mass="33797">MTLMATSSASPRVPMPGVWVPAVTFFNPTTDEIDLEAQAKYYQYLSRTGLTGLVVGGTNAETLLLTREERAALLQTARSAVGSFPIIAGVSGHSTKQVLEYISDAYEAGANYVLVLPAAYFGKQTTPSVIMRFYDIVAVQSPLPIVIYNYPAVCNGVDLDSETIIALAEEHSNIVGAKLTCASVGKLTRLAAHLSPQRFSAFGGQSDFLVGGLSVGSAGCIAAFANVFPKTISRIYDLYTSGQTTKALELQRIAAKAEGSCKAGIAATKYGVAIFSAKAAGISDAEELLRPRSPYEAPSEAAKKAIREALVTLNAVEVNL</sequence>
<dbReference type="AlphaFoldDB" id="A0A8H7A9E3"/>
<dbReference type="CDD" id="cd00408">
    <property type="entry name" value="DHDPS-like"/>
    <property type="match status" value="1"/>
</dbReference>
<dbReference type="Pfam" id="PF00701">
    <property type="entry name" value="DHDPS"/>
    <property type="match status" value="1"/>
</dbReference>
<dbReference type="InterPro" id="IPR013785">
    <property type="entry name" value="Aldolase_TIM"/>
</dbReference>
<dbReference type="PANTHER" id="PTHR12128:SF47">
    <property type="entry name" value="DIHYDRODIPICOLINATE SYNTHASE-RELATED"/>
    <property type="match status" value="1"/>
</dbReference>
<protein>
    <recommendedName>
        <fullName evidence="6">4-hydroxy-2-oxoglutarate aldolase</fullName>
    </recommendedName>
</protein>
<evidence type="ECO:0000313" key="5">
    <source>
        <dbReference type="Proteomes" id="UP000606974"/>
    </source>
</evidence>
<evidence type="ECO:0008006" key="6">
    <source>
        <dbReference type="Google" id="ProtNLM"/>
    </source>
</evidence>
<reference evidence="4" key="1">
    <citation type="submission" date="2020-02" db="EMBL/GenBank/DDBJ databases">
        <authorList>
            <person name="Palmer J.M."/>
        </authorList>
    </citation>
    <scope>NUCLEOTIDE SEQUENCE</scope>
    <source>
        <strain evidence="4">EPUS1.4</strain>
        <tissue evidence="4">Thallus</tissue>
    </source>
</reference>
<evidence type="ECO:0000256" key="2">
    <source>
        <dbReference type="PIRSR" id="PIRSR001365-1"/>
    </source>
</evidence>
<dbReference type="PRINTS" id="PR00146">
    <property type="entry name" value="DHPICSNTHASE"/>
</dbReference>
<proteinExistence type="inferred from homology"/>
<dbReference type="Gene3D" id="3.20.20.70">
    <property type="entry name" value="Aldolase class I"/>
    <property type="match status" value="1"/>
</dbReference>
<dbReference type="PIRSF" id="PIRSF001365">
    <property type="entry name" value="DHDPS"/>
    <property type="match status" value="1"/>
</dbReference>
<dbReference type="SMART" id="SM01130">
    <property type="entry name" value="DHDPS"/>
    <property type="match status" value="1"/>
</dbReference>
<comment type="caution">
    <text evidence="4">The sequence shown here is derived from an EMBL/GenBank/DDBJ whole genome shotgun (WGS) entry which is preliminary data.</text>
</comment>
<evidence type="ECO:0000313" key="4">
    <source>
        <dbReference type="EMBL" id="KAF7503834.1"/>
    </source>
</evidence>
<dbReference type="EMBL" id="JAACFV010000160">
    <property type="protein sequence ID" value="KAF7503834.1"/>
    <property type="molecule type" value="Genomic_DNA"/>
</dbReference>
<feature type="active site" description="Proton donor/acceptor" evidence="2">
    <location>
        <position position="148"/>
    </location>
</feature>
<dbReference type="InterPro" id="IPR002220">
    <property type="entry name" value="DapA-like"/>
</dbReference>
<dbReference type="PANTHER" id="PTHR12128">
    <property type="entry name" value="DIHYDRODIPICOLINATE SYNTHASE"/>
    <property type="match status" value="1"/>
</dbReference>
<dbReference type="OrthoDB" id="191315at2759"/>
<dbReference type="GO" id="GO:0008840">
    <property type="term" value="F:4-hydroxy-tetrahydrodipicolinate synthase activity"/>
    <property type="evidence" value="ECO:0007669"/>
    <property type="project" value="TreeGrafter"/>
</dbReference>
<gene>
    <name evidence="4" type="ORF">GJ744_003224</name>
</gene>
<dbReference type="Proteomes" id="UP000606974">
    <property type="component" value="Unassembled WGS sequence"/>
</dbReference>
<comment type="similarity">
    <text evidence="1">Belongs to the DapA family.</text>
</comment>
<keyword evidence="5" id="KW-1185">Reference proteome</keyword>
<organism evidence="4 5">
    <name type="scientific">Endocarpon pusillum</name>
    <dbReference type="NCBI Taxonomy" id="364733"/>
    <lineage>
        <taxon>Eukaryota</taxon>
        <taxon>Fungi</taxon>
        <taxon>Dikarya</taxon>
        <taxon>Ascomycota</taxon>
        <taxon>Pezizomycotina</taxon>
        <taxon>Eurotiomycetes</taxon>
        <taxon>Chaetothyriomycetidae</taxon>
        <taxon>Verrucariales</taxon>
        <taxon>Verrucariaceae</taxon>
        <taxon>Endocarpon</taxon>
    </lineage>
</organism>
<accession>A0A8H7A9E3</accession>
<keyword evidence="1" id="KW-0456">Lyase</keyword>
<evidence type="ECO:0000256" key="3">
    <source>
        <dbReference type="PIRSR" id="PIRSR001365-2"/>
    </source>
</evidence>
<feature type="binding site" evidence="3">
    <location>
        <position position="221"/>
    </location>
    <ligand>
        <name>pyruvate</name>
        <dbReference type="ChEBI" id="CHEBI:15361"/>
    </ligand>
</feature>
<evidence type="ECO:0000256" key="1">
    <source>
        <dbReference type="PIRNR" id="PIRNR001365"/>
    </source>
</evidence>
<dbReference type="SUPFAM" id="SSF51569">
    <property type="entry name" value="Aldolase"/>
    <property type="match status" value="1"/>
</dbReference>
<feature type="active site" description="Schiff-base intermediate with substrate" evidence="2">
    <location>
        <position position="178"/>
    </location>
</feature>
<name>A0A8H7A9E3_9EURO</name>